<keyword evidence="1" id="KW-0436">Ligase</keyword>
<dbReference type="Pfam" id="PF20025">
    <property type="entry name" value="DUF6433"/>
    <property type="match status" value="2"/>
</dbReference>
<reference evidence="1" key="1">
    <citation type="submission" date="2019-04" db="EMBL/GenBank/DDBJ databases">
        <title>Genomic and proteomic characterization of cyanophage S-SCSM1 provides new insights into understanding the viral gene diversity and phage-host interactions.</title>
        <authorList>
            <person name="Wang Q."/>
            <person name="Xu Y."/>
            <person name="Jiao N."/>
            <person name="Zhang R."/>
        </authorList>
    </citation>
    <scope>NUCLEOTIDE SEQUENCE [LARGE SCALE GENOMIC DNA]</scope>
</reference>
<dbReference type="Proteomes" id="UP000515683">
    <property type="component" value="Segment"/>
</dbReference>
<evidence type="ECO:0000313" key="1">
    <source>
        <dbReference type="EMBL" id="QFG06443.1"/>
    </source>
</evidence>
<protein>
    <submittedName>
        <fullName evidence="1">DNA ligase</fullName>
    </submittedName>
</protein>
<name>A0A6M2ZI13_9CAUD</name>
<sequence>MHEILELVSKQRSNAKKVEVLKKNDCLPLKTILIWNFDESVRSLLPEGEVPYGNLKEDVTASGNLSDKIRASGQVKNSVAEESQRAKKTSIRKEAEKFYNFVQGGNPSLSSIRREVMFINILEGLHPEEAEILVLVKDKKLSTKYKISLDNVKEAYPDINWGGRS</sequence>
<accession>A0A6M2ZI13</accession>
<proteinExistence type="predicted"/>
<organism evidence="1 2">
    <name type="scientific">Synechococcus phage S-SCSM1</name>
    <dbReference type="NCBI Taxonomy" id="2588487"/>
    <lineage>
        <taxon>Viruses</taxon>
        <taxon>Duplodnaviria</taxon>
        <taxon>Heunggongvirae</taxon>
        <taxon>Uroviricota</taxon>
        <taxon>Caudoviricetes</taxon>
        <taxon>Pantevenvirales</taxon>
        <taxon>Kyanoviridae</taxon>
        <taxon>Zhoulongquanvirus</taxon>
        <taxon>Zhoulongquanvirus esscess</taxon>
    </lineage>
</organism>
<dbReference type="EMBL" id="MK867354">
    <property type="protein sequence ID" value="QFG06443.1"/>
    <property type="molecule type" value="Genomic_DNA"/>
</dbReference>
<dbReference type="InterPro" id="IPR045491">
    <property type="entry name" value="DUF6433"/>
</dbReference>
<evidence type="ECO:0000313" key="2">
    <source>
        <dbReference type="Proteomes" id="UP000515683"/>
    </source>
</evidence>
<gene>
    <name evidence="1" type="ORF">SSCSM1_180</name>
</gene>
<keyword evidence="2" id="KW-1185">Reference proteome</keyword>